<evidence type="ECO:0000313" key="1">
    <source>
        <dbReference type="EMBL" id="CAF1113985.1"/>
    </source>
</evidence>
<dbReference type="Proteomes" id="UP000663845">
    <property type="component" value="Unassembled WGS sequence"/>
</dbReference>
<dbReference type="EMBL" id="CAJNON010000384">
    <property type="protein sequence ID" value="CAF1233874.1"/>
    <property type="molecule type" value="Genomic_DNA"/>
</dbReference>
<name>A0A819C7G5_9BILA</name>
<evidence type="ECO:0000313" key="5">
    <source>
        <dbReference type="Proteomes" id="UP000663881"/>
    </source>
</evidence>
<dbReference type="OrthoDB" id="10029812at2759"/>
<reference evidence="3" key="1">
    <citation type="submission" date="2021-02" db="EMBL/GenBank/DDBJ databases">
        <authorList>
            <person name="Nowell W R."/>
        </authorList>
    </citation>
    <scope>NUCLEOTIDE SEQUENCE</scope>
</reference>
<dbReference type="EMBL" id="CAJOAZ010006923">
    <property type="protein sequence ID" value="CAF4148962.1"/>
    <property type="molecule type" value="Genomic_DNA"/>
</dbReference>
<evidence type="ECO:0000313" key="2">
    <source>
        <dbReference type="EMBL" id="CAF1233874.1"/>
    </source>
</evidence>
<sequence length="105" mass="11746">MDTCQFTYIRRLDDTKRTAVGVEQAWEVLCAKLHRDGPGLRNGTHYFTISVDGPQLFAVDANGTDIYYHDCGQWCRYITASDIIFSTIPDTGSGCPPRATDDSHK</sequence>
<protein>
    <submittedName>
        <fullName evidence="3">Uncharacterized protein</fullName>
    </submittedName>
</protein>
<comment type="caution">
    <text evidence="3">The sequence shown here is derived from an EMBL/GenBank/DDBJ whole genome shotgun (WGS) entry which is preliminary data.</text>
</comment>
<dbReference type="AlphaFoldDB" id="A0A819C7G5"/>
<accession>A0A819C7G5</accession>
<gene>
    <name evidence="1" type="ORF">JYZ213_LOCUS22093</name>
    <name evidence="3" type="ORF">OKA104_LOCUS18833</name>
    <name evidence="4" type="ORF">OXD698_LOCUS37964</name>
    <name evidence="2" type="ORF">VCS650_LOCUS27402</name>
</gene>
<evidence type="ECO:0000313" key="3">
    <source>
        <dbReference type="EMBL" id="CAF3807070.1"/>
    </source>
</evidence>
<dbReference type="Proteomes" id="UP000663844">
    <property type="component" value="Unassembled WGS sequence"/>
</dbReference>
<organism evidence="3 5">
    <name type="scientific">Adineta steineri</name>
    <dbReference type="NCBI Taxonomy" id="433720"/>
    <lineage>
        <taxon>Eukaryota</taxon>
        <taxon>Metazoa</taxon>
        <taxon>Spiralia</taxon>
        <taxon>Gnathifera</taxon>
        <taxon>Rotifera</taxon>
        <taxon>Eurotatoria</taxon>
        <taxon>Bdelloidea</taxon>
        <taxon>Adinetida</taxon>
        <taxon>Adinetidae</taxon>
        <taxon>Adineta</taxon>
    </lineage>
</organism>
<dbReference type="Proteomes" id="UP000663881">
    <property type="component" value="Unassembled WGS sequence"/>
</dbReference>
<evidence type="ECO:0000313" key="4">
    <source>
        <dbReference type="EMBL" id="CAF4148962.1"/>
    </source>
</evidence>
<dbReference type="Proteomes" id="UP000663891">
    <property type="component" value="Unassembled WGS sequence"/>
</dbReference>
<dbReference type="EMBL" id="CAJOAY010001188">
    <property type="protein sequence ID" value="CAF3807070.1"/>
    <property type="molecule type" value="Genomic_DNA"/>
</dbReference>
<dbReference type="EMBL" id="CAJNOG010000248">
    <property type="protein sequence ID" value="CAF1113985.1"/>
    <property type="molecule type" value="Genomic_DNA"/>
</dbReference>
<proteinExistence type="predicted"/>